<dbReference type="EMBL" id="JARBHB010000016">
    <property type="protein sequence ID" value="KAJ8866891.1"/>
    <property type="molecule type" value="Genomic_DNA"/>
</dbReference>
<proteinExistence type="predicted"/>
<accession>A0ABQ9G5X9</accession>
<gene>
    <name evidence="1" type="ORF">PR048_032753</name>
</gene>
<evidence type="ECO:0000313" key="1">
    <source>
        <dbReference type="EMBL" id="KAJ8866891.1"/>
    </source>
</evidence>
<comment type="caution">
    <text evidence="1">The sequence shown here is derived from an EMBL/GenBank/DDBJ whole genome shotgun (WGS) entry which is preliminary data.</text>
</comment>
<evidence type="ECO:0000313" key="2">
    <source>
        <dbReference type="Proteomes" id="UP001159363"/>
    </source>
</evidence>
<organism evidence="1 2">
    <name type="scientific">Dryococelus australis</name>
    <dbReference type="NCBI Taxonomy" id="614101"/>
    <lineage>
        <taxon>Eukaryota</taxon>
        <taxon>Metazoa</taxon>
        <taxon>Ecdysozoa</taxon>
        <taxon>Arthropoda</taxon>
        <taxon>Hexapoda</taxon>
        <taxon>Insecta</taxon>
        <taxon>Pterygota</taxon>
        <taxon>Neoptera</taxon>
        <taxon>Polyneoptera</taxon>
        <taxon>Phasmatodea</taxon>
        <taxon>Verophasmatodea</taxon>
        <taxon>Anareolatae</taxon>
        <taxon>Phasmatidae</taxon>
        <taxon>Eurycanthinae</taxon>
        <taxon>Dryococelus</taxon>
    </lineage>
</organism>
<reference evidence="1 2" key="1">
    <citation type="submission" date="2023-02" db="EMBL/GenBank/DDBJ databases">
        <title>LHISI_Scaffold_Assembly.</title>
        <authorList>
            <person name="Stuart O.P."/>
            <person name="Cleave R."/>
            <person name="Magrath M.J.L."/>
            <person name="Mikheyev A.S."/>
        </authorList>
    </citation>
    <scope>NUCLEOTIDE SEQUENCE [LARGE SCALE GENOMIC DNA]</scope>
    <source>
        <strain evidence="1">Daus_M_001</strain>
        <tissue evidence="1">Leg muscle</tissue>
    </source>
</reference>
<dbReference type="Proteomes" id="UP001159363">
    <property type="component" value="Chromosome 15"/>
</dbReference>
<keyword evidence="2" id="KW-1185">Reference proteome</keyword>
<sequence length="504" mass="55954">MKVADGRNARQLGAVRTEEMGQVVSVQESSLQLARFEAFAGVDRSLVRDLGLPDGHQLELWRRGEADPLTPTPPIKNTKCCGANITLQDSQGSAWELLLGACRSVRPFKYDQAGAEENLHGILRGRAPVSLFAAFPLPNTPSSSPSFCQHFLNVKLVSVHVSSRSPRKPADQWPRPARLPRVATAENRTRFALVKCERTTRCATEAPSTTVDGKGNVRLVSHMRESRRGPTGNRTLSATSVRQALDKPRSHEVGSAMFGVLRISGGIGYVPVRLLVPHQGESGSTPGQFTPDFREWESCQTIPLVREFSRGSSSFPCPVIPALLHAYLTSPSSALKTTMFKSLPNLFTHGRLHHRGSKLDPRSDVRSTQNCCTILDQSWIRDRDEVNFEPPKLEFRNLDPRSAAIVDKCWCNRSPQGTGNIVREKGEQLLFWSFCRGSLRTGLHFPSPRNQDRPRRTYVPRPAGAVALVFPAQSPERGRVARHDLLRSPETTLLLVRETDESVR</sequence>
<protein>
    <submittedName>
        <fullName evidence="1">Uncharacterized protein</fullName>
    </submittedName>
</protein>
<name>A0ABQ9G5X9_9NEOP</name>